<keyword evidence="8" id="KW-1185">Reference proteome</keyword>
<evidence type="ECO:0000256" key="1">
    <source>
        <dbReference type="ARBA" id="ARBA00004141"/>
    </source>
</evidence>
<gene>
    <name evidence="7" type="ORF">FGL95_12800</name>
</gene>
<evidence type="ECO:0000256" key="3">
    <source>
        <dbReference type="ARBA" id="ARBA00022989"/>
    </source>
</evidence>
<dbReference type="RefSeq" id="WP_169587331.1">
    <property type="nucleotide sequence ID" value="NZ_VCQU01000004.1"/>
</dbReference>
<comment type="subcellular location">
    <subcellularLocation>
        <location evidence="1">Membrane</location>
        <topology evidence="1">Multi-pass membrane protein</topology>
    </subcellularLocation>
</comment>
<dbReference type="EMBL" id="VCQU01000004">
    <property type="protein sequence ID" value="NMN95912.1"/>
    <property type="molecule type" value="Genomic_DNA"/>
</dbReference>
<feature type="transmembrane region" description="Helical" evidence="5">
    <location>
        <begin position="50"/>
        <end position="69"/>
    </location>
</feature>
<feature type="transmembrane region" description="Helical" evidence="5">
    <location>
        <begin position="126"/>
        <end position="145"/>
    </location>
</feature>
<dbReference type="InterPro" id="IPR009908">
    <property type="entry name" value="Methylamine_util_MauE"/>
</dbReference>
<keyword evidence="4 5" id="KW-0472">Membrane</keyword>
<dbReference type="GO" id="GO:0016020">
    <property type="term" value="C:membrane"/>
    <property type="evidence" value="ECO:0007669"/>
    <property type="project" value="UniProtKB-SubCell"/>
</dbReference>
<dbReference type="AlphaFoldDB" id="A0A848KGS6"/>
<proteinExistence type="predicted"/>
<dbReference type="Pfam" id="PF07291">
    <property type="entry name" value="MauE"/>
    <property type="match status" value="1"/>
</dbReference>
<evidence type="ECO:0000259" key="6">
    <source>
        <dbReference type="Pfam" id="PF07291"/>
    </source>
</evidence>
<comment type="caution">
    <text evidence="7">The sequence shown here is derived from an EMBL/GenBank/DDBJ whole genome shotgun (WGS) entry which is preliminary data.</text>
</comment>
<reference evidence="7 8" key="1">
    <citation type="submission" date="2019-05" db="EMBL/GenBank/DDBJ databases">
        <authorList>
            <person name="Lee S.D."/>
        </authorList>
    </citation>
    <scope>NUCLEOTIDE SEQUENCE [LARGE SCALE GENOMIC DNA]</scope>
    <source>
        <strain evidence="7 8">YC2-7</strain>
    </source>
</reference>
<accession>A0A848KGS6</accession>
<keyword evidence="2 5" id="KW-0812">Transmembrane</keyword>
<evidence type="ECO:0000256" key="2">
    <source>
        <dbReference type="ARBA" id="ARBA00022692"/>
    </source>
</evidence>
<protein>
    <submittedName>
        <fullName evidence="7">DoxX family membrane protein</fullName>
    </submittedName>
</protein>
<name>A0A848KGS6_9NOCA</name>
<evidence type="ECO:0000313" key="7">
    <source>
        <dbReference type="EMBL" id="NMN95912.1"/>
    </source>
</evidence>
<keyword evidence="3 5" id="KW-1133">Transmembrane helix</keyword>
<evidence type="ECO:0000256" key="4">
    <source>
        <dbReference type="ARBA" id="ARBA00023136"/>
    </source>
</evidence>
<dbReference type="GO" id="GO:0030416">
    <property type="term" value="P:methylamine metabolic process"/>
    <property type="evidence" value="ECO:0007669"/>
    <property type="project" value="InterPro"/>
</dbReference>
<dbReference type="UniPathway" id="UPA00895"/>
<reference evidence="7 8" key="2">
    <citation type="submission" date="2020-06" db="EMBL/GenBank/DDBJ databases">
        <title>Antribacter stalactiti gen. nov., sp. nov., a new member of the family Nacardiaceae isolated from a cave.</title>
        <authorList>
            <person name="Kim I.S."/>
        </authorList>
    </citation>
    <scope>NUCLEOTIDE SEQUENCE [LARGE SCALE GENOMIC DNA]</scope>
    <source>
        <strain evidence="7 8">YC2-7</strain>
    </source>
</reference>
<sequence>MWIRAVTLLARLGLATVWLISGWLKAADPSQTIVAVHAYQLLPDDLVRPVANTFPFIEIAFGLLLLIGLAVRPTAVASGIMLLAFIGAIISSWARGLSIDCGCFSGGGVTAGIDGWDYATEIARDLGFLALAAWLVVFPRTWAALGPRSRQNFSGEPGTVVAELSMVKESQ</sequence>
<evidence type="ECO:0000256" key="5">
    <source>
        <dbReference type="SAM" id="Phobius"/>
    </source>
</evidence>
<dbReference type="Proteomes" id="UP000535543">
    <property type="component" value="Unassembled WGS sequence"/>
</dbReference>
<organism evidence="7 8">
    <name type="scientific">Antrihabitans stalactiti</name>
    <dbReference type="NCBI Taxonomy" id="2584121"/>
    <lineage>
        <taxon>Bacteria</taxon>
        <taxon>Bacillati</taxon>
        <taxon>Actinomycetota</taxon>
        <taxon>Actinomycetes</taxon>
        <taxon>Mycobacteriales</taxon>
        <taxon>Nocardiaceae</taxon>
        <taxon>Antrihabitans</taxon>
    </lineage>
</organism>
<feature type="domain" description="Methylamine utilisation protein MauE" evidence="6">
    <location>
        <begin position="5"/>
        <end position="137"/>
    </location>
</feature>
<evidence type="ECO:0000313" key="8">
    <source>
        <dbReference type="Proteomes" id="UP000535543"/>
    </source>
</evidence>
<feature type="transmembrane region" description="Helical" evidence="5">
    <location>
        <begin position="76"/>
        <end position="94"/>
    </location>
</feature>